<comment type="catalytic activity">
    <reaction evidence="1">
        <text>ATP + protein L-histidine = ADP + protein N-phospho-L-histidine.</text>
        <dbReference type="EC" id="2.7.13.3"/>
    </reaction>
</comment>
<dbReference type="PANTHER" id="PTHR45528">
    <property type="entry name" value="SENSOR HISTIDINE KINASE CPXA"/>
    <property type="match status" value="1"/>
</dbReference>
<dbReference type="EC" id="2.7.13.3" evidence="3"/>
<dbReference type="CDD" id="cd06225">
    <property type="entry name" value="HAMP"/>
    <property type="match status" value="1"/>
</dbReference>
<proteinExistence type="predicted"/>
<evidence type="ECO:0000256" key="6">
    <source>
        <dbReference type="ARBA" id="ARBA00022679"/>
    </source>
</evidence>
<organism evidence="14 15">
    <name type="scientific">Hydrogenivirga caldilitoris</name>
    <dbReference type="NCBI Taxonomy" id="246264"/>
    <lineage>
        <taxon>Bacteria</taxon>
        <taxon>Pseudomonadati</taxon>
        <taxon>Aquificota</taxon>
        <taxon>Aquificia</taxon>
        <taxon>Aquificales</taxon>
        <taxon>Aquificaceae</taxon>
        <taxon>Hydrogenivirga</taxon>
    </lineage>
</organism>
<evidence type="ECO:0000256" key="12">
    <source>
        <dbReference type="SAM" id="Phobius"/>
    </source>
</evidence>
<comment type="caution">
    <text evidence="14">The sequence shown here is derived from an EMBL/GenBank/DDBJ whole genome shotgun (WGS) entry which is preliminary data.</text>
</comment>
<evidence type="ECO:0000256" key="10">
    <source>
        <dbReference type="ARBA" id="ARBA00023012"/>
    </source>
</evidence>
<evidence type="ECO:0000259" key="13">
    <source>
        <dbReference type="PROSITE" id="PS50885"/>
    </source>
</evidence>
<dbReference type="EMBL" id="RCCJ01000001">
    <property type="protein sequence ID" value="RLJ69804.1"/>
    <property type="molecule type" value="Genomic_DNA"/>
</dbReference>
<feature type="transmembrane region" description="Helical" evidence="12">
    <location>
        <begin position="45"/>
        <end position="69"/>
    </location>
</feature>
<sequence length="133" mass="15123">MEKEGLLGRLTVYVTAGSLFSVLITLGVLYVVLNITDVPSYKIPKIMLFSAAVITLAFTLPIFFVRAVFYKLILERIDHMIDAMERVSKGDLETPIKPETNDEFGHMAEAFEKMRVNIKELISQLEGELDRKR</sequence>
<evidence type="ECO:0000313" key="14">
    <source>
        <dbReference type="EMBL" id="RLJ69804.1"/>
    </source>
</evidence>
<dbReference type="GO" id="GO:0005886">
    <property type="term" value="C:plasma membrane"/>
    <property type="evidence" value="ECO:0007669"/>
    <property type="project" value="UniProtKB-SubCell"/>
</dbReference>
<evidence type="ECO:0000256" key="3">
    <source>
        <dbReference type="ARBA" id="ARBA00012438"/>
    </source>
</evidence>
<keyword evidence="11 12" id="KW-0472">Membrane</keyword>
<keyword evidence="6" id="KW-0808">Transferase</keyword>
<dbReference type="InterPro" id="IPR003660">
    <property type="entry name" value="HAMP_dom"/>
</dbReference>
<evidence type="ECO:0000256" key="4">
    <source>
        <dbReference type="ARBA" id="ARBA00022475"/>
    </source>
</evidence>
<dbReference type="PANTHER" id="PTHR45528:SF1">
    <property type="entry name" value="SENSOR HISTIDINE KINASE CPXA"/>
    <property type="match status" value="1"/>
</dbReference>
<protein>
    <recommendedName>
        <fullName evidence="3">histidine kinase</fullName>
        <ecNumber evidence="3">2.7.13.3</ecNumber>
    </recommendedName>
</protein>
<dbReference type="Pfam" id="PF00672">
    <property type="entry name" value="HAMP"/>
    <property type="match status" value="1"/>
</dbReference>
<comment type="subcellular location">
    <subcellularLocation>
        <location evidence="2">Cell membrane</location>
        <topology evidence="2">Multi-pass membrane protein</topology>
    </subcellularLocation>
</comment>
<gene>
    <name evidence="14" type="ORF">BCF55_0060</name>
</gene>
<name>A0A497XNC2_9AQUI</name>
<dbReference type="RefSeq" id="WP_121008659.1">
    <property type="nucleotide sequence ID" value="NZ_RCCJ01000001.1"/>
</dbReference>
<keyword evidence="12" id="KW-0812">Transmembrane</keyword>
<keyword evidence="12" id="KW-1133">Transmembrane helix</keyword>
<keyword evidence="7" id="KW-0547">Nucleotide-binding</keyword>
<keyword evidence="5" id="KW-0597">Phosphoprotein</keyword>
<evidence type="ECO:0000256" key="7">
    <source>
        <dbReference type="ARBA" id="ARBA00022741"/>
    </source>
</evidence>
<keyword evidence="9" id="KW-0067">ATP-binding</keyword>
<dbReference type="SMART" id="SM00304">
    <property type="entry name" value="HAMP"/>
    <property type="match status" value="1"/>
</dbReference>
<dbReference type="Proteomes" id="UP000267841">
    <property type="component" value="Unassembled WGS sequence"/>
</dbReference>
<accession>A0A497XNC2</accession>
<dbReference type="PROSITE" id="PS50885">
    <property type="entry name" value="HAMP"/>
    <property type="match status" value="1"/>
</dbReference>
<feature type="transmembrane region" description="Helical" evidence="12">
    <location>
        <begin position="12"/>
        <end position="33"/>
    </location>
</feature>
<dbReference type="Gene3D" id="6.10.340.10">
    <property type="match status" value="1"/>
</dbReference>
<evidence type="ECO:0000256" key="2">
    <source>
        <dbReference type="ARBA" id="ARBA00004651"/>
    </source>
</evidence>
<dbReference type="OrthoDB" id="14689at2"/>
<dbReference type="GO" id="GO:0004673">
    <property type="term" value="F:protein histidine kinase activity"/>
    <property type="evidence" value="ECO:0007669"/>
    <property type="project" value="UniProtKB-EC"/>
</dbReference>
<dbReference type="AlphaFoldDB" id="A0A497XNC2"/>
<dbReference type="GO" id="GO:0000160">
    <property type="term" value="P:phosphorelay signal transduction system"/>
    <property type="evidence" value="ECO:0007669"/>
    <property type="project" value="UniProtKB-KW"/>
</dbReference>
<evidence type="ECO:0000256" key="1">
    <source>
        <dbReference type="ARBA" id="ARBA00000085"/>
    </source>
</evidence>
<evidence type="ECO:0000256" key="11">
    <source>
        <dbReference type="ARBA" id="ARBA00023136"/>
    </source>
</evidence>
<feature type="domain" description="HAMP" evidence="13">
    <location>
        <begin position="71"/>
        <end position="123"/>
    </location>
</feature>
<keyword evidence="10" id="KW-0902">Two-component regulatory system</keyword>
<dbReference type="InterPro" id="IPR050398">
    <property type="entry name" value="HssS/ArlS-like"/>
</dbReference>
<dbReference type="GO" id="GO:0005524">
    <property type="term" value="F:ATP binding"/>
    <property type="evidence" value="ECO:0007669"/>
    <property type="project" value="UniProtKB-KW"/>
</dbReference>
<reference evidence="14 15" key="1">
    <citation type="submission" date="2018-10" db="EMBL/GenBank/DDBJ databases">
        <title>Genomic Encyclopedia of Archaeal and Bacterial Type Strains, Phase II (KMG-II): from individual species to whole genera.</title>
        <authorList>
            <person name="Goeker M."/>
        </authorList>
    </citation>
    <scope>NUCLEOTIDE SEQUENCE [LARGE SCALE GENOMIC DNA]</scope>
    <source>
        <strain evidence="14 15">DSM 16510</strain>
    </source>
</reference>
<keyword evidence="15" id="KW-1185">Reference proteome</keyword>
<evidence type="ECO:0000256" key="8">
    <source>
        <dbReference type="ARBA" id="ARBA00022777"/>
    </source>
</evidence>
<keyword evidence="8" id="KW-0418">Kinase</keyword>
<evidence type="ECO:0000256" key="5">
    <source>
        <dbReference type="ARBA" id="ARBA00022553"/>
    </source>
</evidence>
<evidence type="ECO:0000256" key="9">
    <source>
        <dbReference type="ARBA" id="ARBA00022840"/>
    </source>
</evidence>
<keyword evidence="4" id="KW-1003">Cell membrane</keyword>
<dbReference type="SUPFAM" id="SSF158472">
    <property type="entry name" value="HAMP domain-like"/>
    <property type="match status" value="1"/>
</dbReference>
<evidence type="ECO:0000313" key="15">
    <source>
        <dbReference type="Proteomes" id="UP000267841"/>
    </source>
</evidence>